<evidence type="ECO:0000259" key="1">
    <source>
        <dbReference type="Pfam" id="PF13966"/>
    </source>
</evidence>
<organism evidence="2 3">
    <name type="scientific">Arachis hypogaea</name>
    <name type="common">Peanut</name>
    <dbReference type="NCBI Taxonomy" id="3818"/>
    <lineage>
        <taxon>Eukaryota</taxon>
        <taxon>Viridiplantae</taxon>
        <taxon>Streptophyta</taxon>
        <taxon>Embryophyta</taxon>
        <taxon>Tracheophyta</taxon>
        <taxon>Spermatophyta</taxon>
        <taxon>Magnoliopsida</taxon>
        <taxon>eudicotyledons</taxon>
        <taxon>Gunneridae</taxon>
        <taxon>Pentapetalae</taxon>
        <taxon>rosids</taxon>
        <taxon>fabids</taxon>
        <taxon>Fabales</taxon>
        <taxon>Fabaceae</taxon>
        <taxon>Papilionoideae</taxon>
        <taxon>50 kb inversion clade</taxon>
        <taxon>dalbergioids sensu lato</taxon>
        <taxon>Dalbergieae</taxon>
        <taxon>Pterocarpus clade</taxon>
        <taxon>Arachis</taxon>
    </lineage>
</organism>
<reference evidence="2 3" key="1">
    <citation type="submission" date="2019-01" db="EMBL/GenBank/DDBJ databases">
        <title>Sequencing of cultivated peanut Arachis hypogaea provides insights into genome evolution and oil improvement.</title>
        <authorList>
            <person name="Chen X."/>
        </authorList>
    </citation>
    <scope>NUCLEOTIDE SEQUENCE [LARGE SCALE GENOMIC DNA]</scope>
    <source>
        <strain evidence="3">cv. Fuhuasheng</strain>
        <tissue evidence="2">Leaves</tissue>
    </source>
</reference>
<gene>
    <name evidence="2" type="ORF">Ahy_B06g080918</name>
</gene>
<evidence type="ECO:0000313" key="3">
    <source>
        <dbReference type="Proteomes" id="UP000289738"/>
    </source>
</evidence>
<keyword evidence="3" id="KW-1185">Reference proteome</keyword>
<dbReference type="Pfam" id="PF13966">
    <property type="entry name" value="zf-RVT"/>
    <property type="match status" value="1"/>
</dbReference>
<name>A0A444YJE5_ARAHY</name>
<comment type="caution">
    <text evidence="2">The sequence shown here is derived from an EMBL/GenBank/DDBJ whole genome shotgun (WGS) entry which is preliminary data.</text>
</comment>
<proteinExistence type="predicted"/>
<feature type="domain" description="Reverse transcriptase zinc-binding" evidence="1">
    <location>
        <begin position="117"/>
        <end position="202"/>
    </location>
</feature>
<dbReference type="EMBL" id="SDMP01000016">
    <property type="protein sequence ID" value="RYR02080.1"/>
    <property type="molecule type" value="Genomic_DNA"/>
</dbReference>
<accession>A0A444YJE5</accession>
<dbReference type="InterPro" id="IPR026960">
    <property type="entry name" value="RVT-Znf"/>
</dbReference>
<dbReference type="AlphaFoldDB" id="A0A444YJE5"/>
<evidence type="ECO:0000313" key="2">
    <source>
        <dbReference type="EMBL" id="RYR02080.1"/>
    </source>
</evidence>
<sequence>MMKVGWGLVEKRDSLWAKALRTKYKCGNDIIPDIRRRSKDSNLWKGVCSAWKDVERNTSWRIGDGTSINFWNHNWVAKAGPLDQYSKKVINPNDYQWMLNDFPLFQAAWDPSADGMFTVKSAYEALNTNPTENDHVFRLIWDWKGPERIRTFLWLLANDALLTNHNRRRRNMTSEADCPRCNSNEETVLHAVRDCPTARLVWRALLSHQRNQYFFNLDIRDWICSNLEARDS</sequence>
<dbReference type="Proteomes" id="UP000289738">
    <property type="component" value="Chromosome B06"/>
</dbReference>
<protein>
    <recommendedName>
        <fullName evidence="1">Reverse transcriptase zinc-binding domain-containing protein</fullName>
    </recommendedName>
</protein>